<dbReference type="Gene3D" id="3.40.50.10230">
    <property type="entry name" value="Cobalamin biosynthesis CobH/CbiC, precorrin-8X methylmutase"/>
    <property type="match status" value="1"/>
</dbReference>
<comment type="pathway">
    <text evidence="1">Cofactor biosynthesis; adenosylcobalamin biosynthesis.</text>
</comment>
<dbReference type="EMBL" id="QZAA01000247">
    <property type="protein sequence ID" value="RQD73581.1"/>
    <property type="molecule type" value="Genomic_DNA"/>
</dbReference>
<dbReference type="UniPathway" id="UPA00148"/>
<sequence>MRIIDQHLQDYNFTPQEVQVVKRVIHATGDPSYAQIMVFSPGAVEKALLYLSQGKNLITDVEMVRVGISKKNLSVLGGESSCFIHHPSVMELAREGKITRASQAVKWARQKIEGNIMVVGNAPTALFTLLDLVKENSINPAFIVGVPVGFVGSKEAKEELEKQDRVPFITCRGVKGGSPVAVAVVNALLKLALEKRGEG</sequence>
<dbReference type="Pfam" id="PF02570">
    <property type="entry name" value="CbiC"/>
    <property type="match status" value="1"/>
</dbReference>
<name>A0A424YB49_9FIRM</name>
<dbReference type="GO" id="GO:0009236">
    <property type="term" value="P:cobalamin biosynthetic process"/>
    <property type="evidence" value="ECO:0007669"/>
    <property type="project" value="UniProtKB-UniPathway"/>
</dbReference>
<comment type="caution">
    <text evidence="6">The sequence shown here is derived from an EMBL/GenBank/DDBJ whole genome shotgun (WGS) entry which is preliminary data.</text>
</comment>
<dbReference type="Proteomes" id="UP000285138">
    <property type="component" value="Unassembled WGS sequence"/>
</dbReference>
<dbReference type="InterPro" id="IPR036588">
    <property type="entry name" value="CobH/CbiC_sf"/>
</dbReference>
<comment type="similarity">
    <text evidence="2">Belongs to the CobH/CbiC family.</text>
</comment>
<proteinExistence type="inferred from homology"/>
<feature type="domain" description="Cobalamin biosynthesis precorrin-8X methylmutase CobH/CbiC" evidence="5">
    <location>
        <begin position="1"/>
        <end position="190"/>
    </location>
</feature>
<evidence type="ECO:0000256" key="1">
    <source>
        <dbReference type="ARBA" id="ARBA00004953"/>
    </source>
</evidence>
<gene>
    <name evidence="6" type="ORF">D5R97_09220</name>
</gene>
<keyword evidence="3" id="KW-0169">Cobalamin biosynthesis</keyword>
<dbReference type="PANTHER" id="PTHR43588">
    <property type="entry name" value="COBALT-PRECORRIN-8 METHYLMUTASE"/>
    <property type="match status" value="1"/>
</dbReference>
<accession>A0A424YB49</accession>
<keyword evidence="4 6" id="KW-0413">Isomerase</keyword>
<dbReference type="PANTHER" id="PTHR43588:SF1">
    <property type="entry name" value="COBALT-PRECORRIN-8 METHYLMUTASE"/>
    <property type="match status" value="1"/>
</dbReference>
<dbReference type="SUPFAM" id="SSF63965">
    <property type="entry name" value="Precorrin-8X methylmutase CbiC/CobH"/>
    <property type="match status" value="1"/>
</dbReference>
<reference evidence="6 7" key="1">
    <citation type="submission" date="2018-08" db="EMBL/GenBank/DDBJ databases">
        <title>The metabolism and importance of syntrophic acetate oxidation coupled to methane or sulfide production in haloalkaline environments.</title>
        <authorList>
            <person name="Timmers P.H.A."/>
            <person name="Vavourakis C.D."/>
            <person name="Sorokin D.Y."/>
            <person name="Sinninghe Damste J.S."/>
            <person name="Muyzer G."/>
            <person name="Stams A.J.M."/>
            <person name="Plugge C.M."/>
        </authorList>
    </citation>
    <scope>NUCLEOTIDE SEQUENCE [LARGE SCALE GENOMIC DNA]</scope>
    <source>
        <strain evidence="6">MSAO_Bac1</strain>
    </source>
</reference>
<evidence type="ECO:0000313" key="7">
    <source>
        <dbReference type="Proteomes" id="UP000285138"/>
    </source>
</evidence>
<evidence type="ECO:0000259" key="5">
    <source>
        <dbReference type="Pfam" id="PF02570"/>
    </source>
</evidence>
<evidence type="ECO:0000256" key="3">
    <source>
        <dbReference type="ARBA" id="ARBA00022573"/>
    </source>
</evidence>
<evidence type="ECO:0000256" key="4">
    <source>
        <dbReference type="ARBA" id="ARBA00023235"/>
    </source>
</evidence>
<organism evidence="6 7">
    <name type="scientific">Candidatus Syntrophonatronum acetioxidans</name>
    <dbReference type="NCBI Taxonomy" id="1795816"/>
    <lineage>
        <taxon>Bacteria</taxon>
        <taxon>Bacillati</taxon>
        <taxon>Bacillota</taxon>
        <taxon>Clostridia</taxon>
        <taxon>Eubacteriales</taxon>
        <taxon>Syntrophomonadaceae</taxon>
        <taxon>Candidatus Syntrophonatronum</taxon>
    </lineage>
</organism>
<dbReference type="InterPro" id="IPR003722">
    <property type="entry name" value="Cbl_synth_CobH/CbiC"/>
</dbReference>
<dbReference type="AlphaFoldDB" id="A0A424YB49"/>
<evidence type="ECO:0000256" key="2">
    <source>
        <dbReference type="ARBA" id="ARBA00009774"/>
    </source>
</evidence>
<dbReference type="GO" id="GO:0016993">
    <property type="term" value="F:precorrin-8X methylmutase activity"/>
    <property type="evidence" value="ECO:0007669"/>
    <property type="project" value="InterPro"/>
</dbReference>
<protein>
    <submittedName>
        <fullName evidence="6">Precorrin isomerase</fullName>
    </submittedName>
</protein>
<evidence type="ECO:0000313" key="6">
    <source>
        <dbReference type="EMBL" id="RQD73581.1"/>
    </source>
</evidence>